<dbReference type="Gene3D" id="2.60.15.10">
    <property type="entry name" value="F0F1 ATP synthase delta/epsilon subunit, N-terminal"/>
    <property type="match status" value="1"/>
</dbReference>
<reference evidence="18 19" key="1">
    <citation type="submission" date="2019-11" db="EMBL/GenBank/DDBJ databases">
        <title>Characterisation of Fundicoccus ignavus gen. nov. sp. nov., a novel genus of the family Aerococcaceae isolated from bulk tank milk.</title>
        <authorList>
            <person name="Siebert A."/>
            <person name="Huptas C."/>
            <person name="Wenning M."/>
            <person name="Scherer S."/>
            <person name="Doll E.V."/>
        </authorList>
    </citation>
    <scope>NUCLEOTIDE SEQUENCE [LARGE SCALE GENOMIC DNA]</scope>
    <source>
        <strain evidence="16 19">DSM 109653</strain>
        <strain evidence="17 18">WS4759</strain>
    </source>
</reference>
<evidence type="ECO:0000256" key="5">
    <source>
        <dbReference type="ARBA" id="ARBA00022448"/>
    </source>
</evidence>
<evidence type="ECO:0000313" key="18">
    <source>
        <dbReference type="Proteomes" id="UP000430975"/>
    </source>
</evidence>
<feature type="domain" description="ATP synthase epsilon subunit C-terminal" evidence="14">
    <location>
        <begin position="94"/>
        <end position="138"/>
    </location>
</feature>
<comment type="function">
    <text evidence="1 12">Produces ATP from ADP in the presence of a proton gradient across the membrane.</text>
</comment>
<dbReference type="HAMAP" id="MF_00530">
    <property type="entry name" value="ATP_synth_epsil_bac"/>
    <property type="match status" value="1"/>
</dbReference>
<dbReference type="InterPro" id="IPR020546">
    <property type="entry name" value="ATP_synth_F1_dsu/esu_N"/>
</dbReference>
<dbReference type="GO" id="GO:0012505">
    <property type="term" value="C:endomembrane system"/>
    <property type="evidence" value="ECO:0007669"/>
    <property type="project" value="UniProtKB-SubCell"/>
</dbReference>
<evidence type="ECO:0000313" key="19">
    <source>
        <dbReference type="Proteomes" id="UP000469870"/>
    </source>
</evidence>
<dbReference type="PANTHER" id="PTHR13822">
    <property type="entry name" value="ATP SYNTHASE DELTA/EPSILON CHAIN"/>
    <property type="match status" value="1"/>
</dbReference>
<dbReference type="EMBL" id="WJQS01000004">
    <property type="protein sequence ID" value="MRI85482.1"/>
    <property type="molecule type" value="Genomic_DNA"/>
</dbReference>
<dbReference type="EMBL" id="WJQR01000004">
    <property type="protein sequence ID" value="MRI81498.1"/>
    <property type="molecule type" value="Genomic_DNA"/>
</dbReference>
<dbReference type="InterPro" id="IPR020547">
    <property type="entry name" value="ATP_synth_F1_esu_C"/>
</dbReference>
<evidence type="ECO:0000256" key="13">
    <source>
        <dbReference type="RuleBase" id="RU003656"/>
    </source>
</evidence>
<evidence type="ECO:0000256" key="2">
    <source>
        <dbReference type="ARBA" id="ARBA00004184"/>
    </source>
</evidence>
<evidence type="ECO:0000256" key="10">
    <source>
        <dbReference type="ARBA" id="ARBA00030215"/>
    </source>
</evidence>
<gene>
    <name evidence="12 17" type="primary">atpC</name>
    <name evidence="17" type="ORF">GIY09_06270</name>
    <name evidence="16" type="ORF">GIY11_05655</name>
</gene>
<evidence type="ECO:0000256" key="4">
    <source>
        <dbReference type="ARBA" id="ARBA00014480"/>
    </source>
</evidence>
<organism evidence="17 18">
    <name type="scientific">Fundicoccus ignavus</name>
    <dbReference type="NCBI Taxonomy" id="2664442"/>
    <lineage>
        <taxon>Bacteria</taxon>
        <taxon>Bacillati</taxon>
        <taxon>Bacillota</taxon>
        <taxon>Bacilli</taxon>
        <taxon>Lactobacillales</taxon>
        <taxon>Aerococcaceae</taxon>
        <taxon>Fundicoccus</taxon>
    </lineage>
</organism>
<keyword evidence="18" id="KW-1185">Reference proteome</keyword>
<keyword evidence="12" id="KW-0375">Hydrogen ion transport</keyword>
<dbReference type="Pfam" id="PF02823">
    <property type="entry name" value="ATP-synt_DE_N"/>
    <property type="match status" value="1"/>
</dbReference>
<keyword evidence="7 12" id="KW-0472">Membrane</keyword>
<name>A0A6I2GI10_9LACT</name>
<evidence type="ECO:0000313" key="16">
    <source>
        <dbReference type="EMBL" id="MRI81498.1"/>
    </source>
</evidence>
<evidence type="ECO:0000256" key="8">
    <source>
        <dbReference type="ARBA" id="ARBA00023196"/>
    </source>
</evidence>
<evidence type="ECO:0000256" key="9">
    <source>
        <dbReference type="ARBA" id="ARBA00023310"/>
    </source>
</evidence>
<evidence type="ECO:0000256" key="12">
    <source>
        <dbReference type="HAMAP-Rule" id="MF_00530"/>
    </source>
</evidence>
<feature type="domain" description="ATP synthase F1 complex delta/epsilon subunit N-terminal" evidence="15">
    <location>
        <begin position="11"/>
        <end position="88"/>
    </location>
</feature>
<keyword evidence="5 12" id="KW-0813">Transport</keyword>
<proteinExistence type="inferred from homology"/>
<comment type="subcellular location">
    <subcellularLocation>
        <location evidence="12">Cell membrane</location>
        <topology evidence="12">Peripheral membrane protein</topology>
    </subcellularLocation>
    <subcellularLocation>
        <location evidence="2">Endomembrane system</location>
        <topology evidence="2">Peripheral membrane protein</topology>
    </subcellularLocation>
</comment>
<comment type="caution">
    <text evidence="17">The sequence shown here is derived from an EMBL/GenBank/DDBJ whole genome shotgun (WGS) entry which is preliminary data.</text>
</comment>
<evidence type="ECO:0000259" key="15">
    <source>
        <dbReference type="Pfam" id="PF02823"/>
    </source>
</evidence>
<evidence type="ECO:0000256" key="11">
    <source>
        <dbReference type="ARBA" id="ARBA00031795"/>
    </source>
</evidence>
<protein>
    <recommendedName>
        <fullName evidence="4 12">ATP synthase epsilon chain</fullName>
    </recommendedName>
    <alternativeName>
        <fullName evidence="11 12">ATP synthase F1 sector epsilon subunit</fullName>
    </alternativeName>
    <alternativeName>
        <fullName evidence="10 12">F-ATPase epsilon subunit</fullName>
    </alternativeName>
</protein>
<evidence type="ECO:0000256" key="6">
    <source>
        <dbReference type="ARBA" id="ARBA00023065"/>
    </source>
</evidence>
<evidence type="ECO:0000256" key="7">
    <source>
        <dbReference type="ARBA" id="ARBA00023136"/>
    </source>
</evidence>
<accession>A0A6I2GI10</accession>
<evidence type="ECO:0000256" key="1">
    <source>
        <dbReference type="ARBA" id="ARBA00003543"/>
    </source>
</evidence>
<evidence type="ECO:0000256" key="3">
    <source>
        <dbReference type="ARBA" id="ARBA00005712"/>
    </source>
</evidence>
<dbReference type="PANTHER" id="PTHR13822:SF10">
    <property type="entry name" value="ATP SYNTHASE EPSILON CHAIN, CHLOROPLASTIC"/>
    <property type="match status" value="1"/>
</dbReference>
<dbReference type="InterPro" id="IPR036771">
    <property type="entry name" value="ATPsynth_dsu/esu_N"/>
</dbReference>
<sequence length="143" mass="15860">MANQTNKELIVRIISPHGIVYEHHAIACSVRAIDGGMTLLANHTPIMAALEISPVQVRRTHDDIVDFIAINGGVMQMSHNVCEIITSFAIRARDIDEARVELDKQEAEAEMRAAITNEDSQAFKRAKIALERAINMISISKNK</sequence>
<dbReference type="Pfam" id="PF00401">
    <property type="entry name" value="ATP-synt_DE"/>
    <property type="match status" value="1"/>
</dbReference>
<dbReference type="SUPFAM" id="SSF51344">
    <property type="entry name" value="Epsilon subunit of F1F0-ATP synthase N-terminal domain"/>
    <property type="match status" value="1"/>
</dbReference>
<dbReference type="InterPro" id="IPR001469">
    <property type="entry name" value="ATP_synth_F1_dsu/esu"/>
</dbReference>
<keyword evidence="6 12" id="KW-0406">Ion transport</keyword>
<dbReference type="NCBIfam" id="TIGR01216">
    <property type="entry name" value="ATP_synt_epsi"/>
    <property type="match status" value="1"/>
</dbReference>
<dbReference type="RefSeq" id="WP_153861836.1">
    <property type="nucleotide sequence ID" value="NZ_WJQR01000004.1"/>
</dbReference>
<keyword evidence="12" id="KW-1003">Cell membrane</keyword>
<dbReference type="GO" id="GO:0005524">
    <property type="term" value="F:ATP binding"/>
    <property type="evidence" value="ECO:0007669"/>
    <property type="project" value="UniProtKB-UniRule"/>
</dbReference>
<comment type="subunit">
    <text evidence="12 13">F-type ATPases have 2 components, CF(1) - the catalytic core - and CF(0) - the membrane proton channel. CF(1) has five subunits: alpha(3), beta(3), gamma(1), delta(1), epsilon(1). CF(0) has three main subunits: a, b and c.</text>
</comment>
<dbReference type="GO" id="GO:0005886">
    <property type="term" value="C:plasma membrane"/>
    <property type="evidence" value="ECO:0007669"/>
    <property type="project" value="UniProtKB-SubCell"/>
</dbReference>
<dbReference type="AlphaFoldDB" id="A0A6I2GI10"/>
<keyword evidence="9 12" id="KW-0066">ATP synthesis</keyword>
<dbReference type="GO" id="GO:0046933">
    <property type="term" value="F:proton-transporting ATP synthase activity, rotational mechanism"/>
    <property type="evidence" value="ECO:0007669"/>
    <property type="project" value="UniProtKB-UniRule"/>
</dbReference>
<dbReference type="Proteomes" id="UP000430975">
    <property type="component" value="Unassembled WGS sequence"/>
</dbReference>
<comment type="similarity">
    <text evidence="3 12 13">Belongs to the ATPase epsilon chain family.</text>
</comment>
<dbReference type="Proteomes" id="UP000469870">
    <property type="component" value="Unassembled WGS sequence"/>
</dbReference>
<evidence type="ECO:0000259" key="14">
    <source>
        <dbReference type="Pfam" id="PF00401"/>
    </source>
</evidence>
<evidence type="ECO:0000313" key="17">
    <source>
        <dbReference type="EMBL" id="MRI85482.1"/>
    </source>
</evidence>
<dbReference type="GO" id="GO:0045259">
    <property type="term" value="C:proton-transporting ATP synthase complex"/>
    <property type="evidence" value="ECO:0007669"/>
    <property type="project" value="UniProtKB-KW"/>
</dbReference>
<keyword evidence="8 12" id="KW-0139">CF(1)</keyword>